<proteinExistence type="predicted"/>
<reference evidence="2 3" key="1">
    <citation type="journal article" date="2015" name="Genome Announc.">
        <title>Expanding the biotechnology potential of lactobacilli through comparative genomics of 213 strains and associated genera.</title>
        <authorList>
            <person name="Sun Z."/>
            <person name="Harris H.M."/>
            <person name="McCann A."/>
            <person name="Guo C."/>
            <person name="Argimon S."/>
            <person name="Zhang W."/>
            <person name="Yang X."/>
            <person name="Jeffery I.B."/>
            <person name="Cooney J.C."/>
            <person name="Kagawa T.F."/>
            <person name="Liu W."/>
            <person name="Song Y."/>
            <person name="Salvetti E."/>
            <person name="Wrobel A."/>
            <person name="Rasinkangas P."/>
            <person name="Parkhill J."/>
            <person name="Rea M.C."/>
            <person name="O'Sullivan O."/>
            <person name="Ritari J."/>
            <person name="Douillard F.P."/>
            <person name="Paul Ross R."/>
            <person name="Yang R."/>
            <person name="Briner A.E."/>
            <person name="Felis G.E."/>
            <person name="de Vos W.M."/>
            <person name="Barrangou R."/>
            <person name="Klaenhammer T.R."/>
            <person name="Caufield P.W."/>
            <person name="Cui Y."/>
            <person name="Zhang H."/>
            <person name="O'Toole P.W."/>
        </authorList>
    </citation>
    <scope>NUCLEOTIDE SEQUENCE [LARGE SCALE GENOMIC DNA]</scope>
    <source>
        <strain evidence="2 3">DSM 20335</strain>
    </source>
</reference>
<protein>
    <submittedName>
        <fullName evidence="2">Extracellular protein</fullName>
    </submittedName>
</protein>
<dbReference type="STRING" id="1423738.FC84_GL001363"/>
<gene>
    <name evidence="2" type="ORF">FC84_GL001363</name>
</gene>
<organism evidence="2 3">
    <name type="scientific">Lapidilactobacillus dextrinicus DSM 20335</name>
    <dbReference type="NCBI Taxonomy" id="1423738"/>
    <lineage>
        <taxon>Bacteria</taxon>
        <taxon>Bacillati</taxon>
        <taxon>Bacillota</taxon>
        <taxon>Bacilli</taxon>
        <taxon>Lactobacillales</taxon>
        <taxon>Lactobacillaceae</taxon>
        <taxon>Lapidilactobacillus</taxon>
    </lineage>
</organism>
<dbReference type="InterPro" id="IPR018672">
    <property type="entry name" value="DUF2140"/>
</dbReference>
<sequence>MTDTPKRPTKKTTSINLWKWLFLILLGLVLGTGVFLGTKLFIEPTPTTTSKTVARGDEPVFSVEMTKSQVNRIVDFYLKDYLKNNDQKYQLKLTDQAVLTGQFKFLGANIPFTLNFDPFVLENGDVQLKAKKLAIGALPVPVSTVLNFVGNDYNLPKWVTLSSKKETITIHLSQYKTDNGMSFRADHIDLDDDKIDFSAFIPD</sequence>
<evidence type="ECO:0000313" key="3">
    <source>
        <dbReference type="Proteomes" id="UP000051813"/>
    </source>
</evidence>
<dbReference type="RefSeq" id="WP_057754939.1">
    <property type="nucleotide sequence ID" value="NZ_AYYK01000004.1"/>
</dbReference>
<dbReference type="Pfam" id="PF09911">
    <property type="entry name" value="DUF2140"/>
    <property type="match status" value="1"/>
</dbReference>
<keyword evidence="1" id="KW-0812">Transmembrane</keyword>
<keyword evidence="1" id="KW-1133">Transmembrane helix</keyword>
<comment type="caution">
    <text evidence="2">The sequence shown here is derived from an EMBL/GenBank/DDBJ whole genome shotgun (WGS) entry which is preliminary data.</text>
</comment>
<dbReference type="Proteomes" id="UP000051813">
    <property type="component" value="Unassembled WGS sequence"/>
</dbReference>
<evidence type="ECO:0000313" key="2">
    <source>
        <dbReference type="EMBL" id="KRM79196.1"/>
    </source>
</evidence>
<keyword evidence="3" id="KW-1185">Reference proteome</keyword>
<accession>A0A0R2BU05</accession>
<keyword evidence="1" id="KW-0472">Membrane</keyword>
<dbReference type="OrthoDB" id="2241695at2"/>
<dbReference type="AlphaFoldDB" id="A0A0R2BU05"/>
<evidence type="ECO:0000256" key="1">
    <source>
        <dbReference type="SAM" id="Phobius"/>
    </source>
</evidence>
<dbReference type="PATRIC" id="fig|1423738.3.peg.1377"/>
<name>A0A0R2BU05_9LACO</name>
<dbReference type="EMBL" id="AYYK01000004">
    <property type="protein sequence ID" value="KRM79196.1"/>
    <property type="molecule type" value="Genomic_DNA"/>
</dbReference>
<feature type="transmembrane region" description="Helical" evidence="1">
    <location>
        <begin position="20"/>
        <end position="42"/>
    </location>
</feature>